<reference evidence="2" key="2">
    <citation type="submission" date="2020-08" db="EMBL/GenBank/DDBJ databases">
        <authorList>
            <person name="Kikuchi T."/>
        </authorList>
    </citation>
    <scope>NUCLEOTIDE SEQUENCE</scope>
    <source>
        <strain evidence="1">Ka4C1</strain>
    </source>
</reference>
<reference evidence="5" key="1">
    <citation type="submission" date="2016-11" db="UniProtKB">
        <authorList>
            <consortium name="WormBaseParasite"/>
        </authorList>
    </citation>
    <scope>IDENTIFICATION</scope>
</reference>
<evidence type="ECO:0000313" key="1">
    <source>
        <dbReference type="EMBL" id="CAD5214477.1"/>
    </source>
</evidence>
<accession>A0A1I7RW10</accession>
<name>A0A1I7RW10_BURXY</name>
<dbReference type="WBParaSite" id="BXY_0492300.1">
    <property type="protein sequence ID" value="BXY_0492300.1"/>
    <property type="gene ID" value="BXY_0492300"/>
</dbReference>
<organism evidence="3 5">
    <name type="scientific">Bursaphelenchus xylophilus</name>
    <name type="common">Pinewood nematode worm</name>
    <name type="synonym">Aphelenchoides xylophilus</name>
    <dbReference type="NCBI Taxonomy" id="6326"/>
    <lineage>
        <taxon>Eukaryota</taxon>
        <taxon>Metazoa</taxon>
        <taxon>Ecdysozoa</taxon>
        <taxon>Nematoda</taxon>
        <taxon>Chromadorea</taxon>
        <taxon>Rhabditida</taxon>
        <taxon>Tylenchina</taxon>
        <taxon>Tylenchomorpha</taxon>
        <taxon>Aphelenchoidea</taxon>
        <taxon>Aphelenchoididae</taxon>
        <taxon>Bursaphelenchus</taxon>
    </lineage>
</organism>
<evidence type="ECO:0000313" key="2">
    <source>
        <dbReference type="EMBL" id="CAG9094986.1"/>
    </source>
</evidence>
<gene>
    <name evidence="1" type="ORF">BXYJ_LOCUS3549</name>
</gene>
<dbReference type="Proteomes" id="UP000659654">
    <property type="component" value="Unassembled WGS sequence"/>
</dbReference>
<dbReference type="Proteomes" id="UP000582659">
    <property type="component" value="Unassembled WGS sequence"/>
</dbReference>
<dbReference type="Proteomes" id="UP000095284">
    <property type="component" value="Unplaced"/>
</dbReference>
<dbReference type="EMBL" id="CAJFDI010000002">
    <property type="protein sequence ID" value="CAD5214477.1"/>
    <property type="molecule type" value="Genomic_DNA"/>
</dbReference>
<dbReference type="EMBL" id="CAJFCV020000002">
    <property type="protein sequence ID" value="CAG9094986.1"/>
    <property type="molecule type" value="Genomic_DNA"/>
</dbReference>
<protein>
    <submittedName>
        <fullName evidence="1">(pine wood nematode) hypothetical protein</fullName>
    </submittedName>
</protein>
<proteinExistence type="predicted"/>
<dbReference type="AlphaFoldDB" id="A0A1I7RW10"/>
<keyword evidence="4" id="KW-1185">Reference proteome</keyword>
<sequence length="90" mass="10535">MNGAPYSQNRNPMVCSVWLTSESRVCSRYRSLDWLIVKTAMKSEWNRLCRKGLRQPRPQVTFELLPPSEATLKLAEQKALYMKKLPFVFN</sequence>
<evidence type="ECO:0000313" key="5">
    <source>
        <dbReference type="WBParaSite" id="BXY_0492300.1"/>
    </source>
</evidence>
<evidence type="ECO:0000313" key="3">
    <source>
        <dbReference type="Proteomes" id="UP000095284"/>
    </source>
</evidence>
<evidence type="ECO:0000313" key="4">
    <source>
        <dbReference type="Proteomes" id="UP000659654"/>
    </source>
</evidence>